<protein>
    <recommendedName>
        <fullName evidence="14">Ubiquitin carboxyl-terminal hydrolase 47</fullName>
        <ecNumber evidence="5">3.4.19.12</ecNumber>
    </recommendedName>
    <alternativeName>
        <fullName evidence="15">Ubiquitin thioesterase 47</fullName>
    </alternativeName>
    <alternativeName>
        <fullName evidence="16">Ubiquitin-specific-processing protease 47</fullName>
    </alternativeName>
</protein>
<dbReference type="GO" id="GO:0004843">
    <property type="term" value="F:cysteine-type deubiquitinase activity"/>
    <property type="evidence" value="ECO:0007669"/>
    <property type="project" value="UniProtKB-EC"/>
</dbReference>
<keyword evidence="13 18" id="KW-0472">Membrane</keyword>
<keyword evidence="21" id="KW-1185">Reference proteome</keyword>
<dbReference type="SUPFAM" id="SSF54001">
    <property type="entry name" value="Cysteine proteinases"/>
    <property type="match status" value="1"/>
</dbReference>
<dbReference type="GO" id="GO:0005829">
    <property type="term" value="C:cytosol"/>
    <property type="evidence" value="ECO:0007669"/>
    <property type="project" value="TreeGrafter"/>
</dbReference>
<keyword evidence="6" id="KW-0645">Protease</keyword>
<feature type="compositionally biased region" description="Polar residues" evidence="17">
    <location>
        <begin position="1076"/>
        <end position="1086"/>
    </location>
</feature>
<dbReference type="PROSITE" id="PS50235">
    <property type="entry name" value="USP_3"/>
    <property type="match status" value="1"/>
</dbReference>
<dbReference type="Pfam" id="PF00443">
    <property type="entry name" value="UCH"/>
    <property type="match status" value="1"/>
</dbReference>
<comment type="similarity">
    <text evidence="3">Belongs to the peptidase C19 family.</text>
</comment>
<feature type="region of interest" description="Disordered" evidence="17">
    <location>
        <begin position="898"/>
        <end position="933"/>
    </location>
</feature>
<comment type="catalytic activity">
    <reaction evidence="1">
        <text>Thiol-dependent hydrolysis of ester, thioester, amide, peptide and isopeptide bonds formed by the C-terminal Gly of ubiquitin (a 76-residue protein attached to proteins as an intracellular targeting signal).</text>
        <dbReference type="EC" id="3.4.19.12"/>
    </reaction>
</comment>
<dbReference type="Proteomes" id="UP000678499">
    <property type="component" value="Unassembled WGS sequence"/>
</dbReference>
<dbReference type="EMBL" id="OA882812">
    <property type="protein sequence ID" value="CAD7277032.1"/>
    <property type="molecule type" value="Genomic_DNA"/>
</dbReference>
<dbReference type="InterPro" id="IPR028889">
    <property type="entry name" value="USP"/>
</dbReference>
<evidence type="ECO:0000256" key="11">
    <source>
        <dbReference type="ARBA" id="ARBA00022824"/>
    </source>
</evidence>
<reference evidence="20" key="1">
    <citation type="submission" date="2020-11" db="EMBL/GenBank/DDBJ databases">
        <authorList>
            <person name="Tran Van P."/>
        </authorList>
    </citation>
    <scope>NUCLEOTIDE SEQUENCE</scope>
</reference>
<evidence type="ECO:0000256" key="2">
    <source>
        <dbReference type="ARBA" id="ARBA00004477"/>
    </source>
</evidence>
<evidence type="ECO:0000256" key="7">
    <source>
        <dbReference type="ARBA" id="ARBA00022692"/>
    </source>
</evidence>
<evidence type="ECO:0000256" key="4">
    <source>
        <dbReference type="ARBA" id="ARBA00009436"/>
    </source>
</evidence>
<evidence type="ECO:0000256" key="1">
    <source>
        <dbReference type="ARBA" id="ARBA00000707"/>
    </source>
</evidence>
<dbReference type="GO" id="GO:0006508">
    <property type="term" value="P:proteolysis"/>
    <property type="evidence" value="ECO:0007669"/>
    <property type="project" value="UniProtKB-KW"/>
</dbReference>
<organism evidence="20">
    <name type="scientific">Notodromas monacha</name>
    <dbReference type="NCBI Taxonomy" id="399045"/>
    <lineage>
        <taxon>Eukaryota</taxon>
        <taxon>Metazoa</taxon>
        <taxon>Ecdysozoa</taxon>
        <taxon>Arthropoda</taxon>
        <taxon>Crustacea</taxon>
        <taxon>Oligostraca</taxon>
        <taxon>Ostracoda</taxon>
        <taxon>Podocopa</taxon>
        <taxon>Podocopida</taxon>
        <taxon>Cypridocopina</taxon>
        <taxon>Cypridoidea</taxon>
        <taxon>Cyprididae</taxon>
        <taxon>Notodromas</taxon>
    </lineage>
</organism>
<gene>
    <name evidence="20" type="ORF">NMOB1V02_LOCUS4774</name>
</gene>
<proteinExistence type="inferred from homology"/>
<dbReference type="InterPro" id="IPR050164">
    <property type="entry name" value="Peptidase_C19"/>
</dbReference>
<keyword evidence="8" id="KW-0833">Ubl conjugation pathway</keyword>
<evidence type="ECO:0000259" key="19">
    <source>
        <dbReference type="PROSITE" id="PS50235"/>
    </source>
</evidence>
<keyword evidence="9" id="KW-0378">Hydrolase</keyword>
<evidence type="ECO:0000256" key="17">
    <source>
        <dbReference type="SAM" id="MobiDB-lite"/>
    </source>
</evidence>
<evidence type="ECO:0000256" key="6">
    <source>
        <dbReference type="ARBA" id="ARBA00022670"/>
    </source>
</evidence>
<comment type="subcellular location">
    <subcellularLocation>
        <location evidence="2">Endoplasmic reticulum membrane</location>
        <topology evidence="2">Multi-pass membrane protein</topology>
    </subcellularLocation>
</comment>
<keyword evidence="10" id="KW-0788">Thiol protease</keyword>
<feature type="transmembrane region" description="Helical" evidence="18">
    <location>
        <begin position="43"/>
        <end position="62"/>
    </location>
</feature>
<dbReference type="InterPro" id="IPR038765">
    <property type="entry name" value="Papain-like_cys_pep_sf"/>
</dbReference>
<evidence type="ECO:0000256" key="14">
    <source>
        <dbReference type="ARBA" id="ARBA00026136"/>
    </source>
</evidence>
<keyword evidence="7 18" id="KW-0812">Transmembrane</keyword>
<dbReference type="PROSITE" id="PS00972">
    <property type="entry name" value="USP_1"/>
    <property type="match status" value="1"/>
</dbReference>
<evidence type="ECO:0000256" key="8">
    <source>
        <dbReference type="ARBA" id="ARBA00022786"/>
    </source>
</evidence>
<dbReference type="PANTHER" id="PTHR24006">
    <property type="entry name" value="UBIQUITIN CARBOXYL-TERMINAL HYDROLASE"/>
    <property type="match status" value="1"/>
</dbReference>
<dbReference type="Pfam" id="PF19718">
    <property type="entry name" value="USP47_C"/>
    <property type="match status" value="1"/>
</dbReference>
<dbReference type="InterPro" id="IPR045578">
    <property type="entry name" value="USP47_C"/>
</dbReference>
<dbReference type="PANTHER" id="PTHR24006:SF702">
    <property type="entry name" value="UBIQUITIN CARBOXYL-TERMINAL HYDROLASE 47"/>
    <property type="match status" value="1"/>
</dbReference>
<evidence type="ECO:0000313" key="20">
    <source>
        <dbReference type="EMBL" id="CAD7277032.1"/>
    </source>
</evidence>
<evidence type="ECO:0000256" key="10">
    <source>
        <dbReference type="ARBA" id="ARBA00022807"/>
    </source>
</evidence>
<evidence type="ECO:0000256" key="18">
    <source>
        <dbReference type="SAM" id="Phobius"/>
    </source>
</evidence>
<dbReference type="OrthoDB" id="289038at2759"/>
<feature type="region of interest" description="Disordered" evidence="17">
    <location>
        <begin position="1064"/>
        <end position="1137"/>
    </location>
</feature>
<keyword evidence="12 18" id="KW-1133">Transmembrane helix</keyword>
<accession>A0A7R9BKJ6</accession>
<evidence type="ECO:0000256" key="13">
    <source>
        <dbReference type="ARBA" id="ARBA00023136"/>
    </source>
</evidence>
<comment type="similarity">
    <text evidence="4">Belongs to the EMC6 family.</text>
</comment>
<evidence type="ECO:0000256" key="16">
    <source>
        <dbReference type="ARBA" id="ARBA00032453"/>
    </source>
</evidence>
<dbReference type="GO" id="GO:0005634">
    <property type="term" value="C:nucleus"/>
    <property type="evidence" value="ECO:0007669"/>
    <property type="project" value="TreeGrafter"/>
</dbReference>
<dbReference type="Pfam" id="PF07019">
    <property type="entry name" value="EMC6"/>
    <property type="match status" value="1"/>
</dbReference>
<dbReference type="GO" id="GO:0016579">
    <property type="term" value="P:protein deubiquitination"/>
    <property type="evidence" value="ECO:0007669"/>
    <property type="project" value="InterPro"/>
</dbReference>
<evidence type="ECO:0000256" key="3">
    <source>
        <dbReference type="ARBA" id="ARBA00009085"/>
    </source>
</evidence>
<evidence type="ECO:0000256" key="5">
    <source>
        <dbReference type="ARBA" id="ARBA00012759"/>
    </source>
</evidence>
<feature type="domain" description="USP" evidence="19">
    <location>
        <begin position="293"/>
        <end position="593"/>
    </location>
</feature>
<dbReference type="Gene3D" id="3.90.70.10">
    <property type="entry name" value="Cysteine proteinases"/>
    <property type="match status" value="1"/>
</dbReference>
<dbReference type="InterPro" id="IPR001394">
    <property type="entry name" value="Peptidase_C19_UCH"/>
</dbReference>
<dbReference type="InterPro" id="IPR029008">
    <property type="entry name" value="EMC6-like"/>
</dbReference>
<name>A0A7R9BKJ6_9CRUS</name>
<keyword evidence="11" id="KW-0256">Endoplasmic reticulum</keyword>
<feature type="compositionally biased region" description="Basic and acidic residues" evidence="17">
    <location>
        <begin position="1101"/>
        <end position="1115"/>
    </location>
</feature>
<evidence type="ECO:0000256" key="12">
    <source>
        <dbReference type="ARBA" id="ARBA00022989"/>
    </source>
</evidence>
<sequence length="1552" mass="174688">MSGAVGKMGKKGDHSKSSAEDSVFLRAVTANASWPDKEEFLDVIYWIRQFLGVALGLVWGIIPLKGFLGLFLFFVLNAAIVYAYYSMFQSVEDEDYGGPWEMVKEGFMTSFAGFLIWVIPNRAVLEVSQISSRWVPLVRDGSVFLEELCQLVVSMCIGDDGDAVRCVLRNDGSGSELAVAMLDPIILPGSCPVEQLFLAVGKRLDLDVQQLALTLCVNGTAEGNGMEGKNLCNCKSSTLQDVGFESTVENVVQVGLVRLCIKDKPENAFVERNNFLKDKGSSSGTYKRDSPYIGLVNQAMTCYLNSLLQTLFMTPEFRNALYRWEFDSSKEEESKSLVFQLQKLFLSLETSWRHSVETTELTKSFGWDSTEVWQQHDIQELCRVMFDTLELKFKETDQADLIKRLYEGMMLDYVKCLECGNEKAREDIYQDIQLPIRPFGQAKTYASVEEALQAFVQPEILNESNQYFCEKCNKKCDAHKGLKFKSFPYLLTIQMKRFEFDYSLMHRIKVNDRVSFPEVWDLHSFVTDSLAVSNGPVDGDTDVAMSSACEPSHSTTSFDDVKRMFGGVPEDFLQGYVSGGSNTNAYMLMYRRVDPQKNVRFLNSSDLPPHICALQEVIRAQEAQEDREKELDRLKMKLKIYYHRVDNGERKTIVFKCERDERLFEIEDQAYEMLLGCDSVPRNCWRLTEYVEDDDVVNFSFDKEELRGKAVGEVLEKNGIRNSTRNVFYLECRDPRDEFVPVRADGTSIWVDWVDAVASERREPFRIRGSLSMTVGDLKSRILRTRQRISDSSENSVDTDSVSLVLTTASGDLKEVSNDSSTLLEHGFSRKSSVFAQVSSAMEIDSPSCGPFEKTELYKHLVRISNSIRLKVRVPVISHALLNRLGLGPDGKPLPQEPPVIPPCSAHWKKLRPTPSKEAMDEESEESNQLTSISVDVGETPRPWQLDAGSLGPGLQFPHGEWGTSVLGSGFQLPRGESDECLIGSDFMGQDFLLPGGKLVPDLLGSGFQLPRGESDDRAVGPGFQLPVGNADLLGPGYQLPGGDHSEGSSLTDSERTMIGEVENDAESTKGCPGSDQGSPCNSPQNAMFDIHSSPEEDPLETDRTTAEKWDDRGYLEMGDGRNAPDNSRCGSEQLPPLAGKKMSYEQKSNSGLGSEIGAVGRKEFDEAIWAKDDEIIKHIKVELQGDLILVDVDRRISVDGFRRALSPYLNNVPPNLIHVMRNFSSSHDSLSCEMRDAEQLPCNPDETLSVKLTREIGPHDRVGRVFMFKPVLDSQKDNVYHSKFAPHDKHSELVCDEWVIQLGQSVGAVKKQLLPEIIQYVRRPVSIEEVRLRIKQWMKPGPVLFNDQIFIDASSDETGEINTPTYVLLHANWELCFEILNEPEMVKSPMDFVAYLRPWRPAGFRFAPLVEYSLSGVISEMFSIPVEFLEMARPTLIFTCLFCERYPSGDIEWFRLSESGEPTITGTVLRWGDVTYFRDSREKEKTPTDEEMKQMDQEDLVRNLVGNRSGVREMQSASAAPTPYTAKKEVGLTIYFDGRKPEKKARADETD</sequence>
<feature type="region of interest" description="Disordered" evidence="17">
    <location>
        <begin position="1034"/>
        <end position="1053"/>
    </location>
</feature>
<dbReference type="EC" id="3.4.19.12" evidence="5"/>
<evidence type="ECO:0000256" key="9">
    <source>
        <dbReference type="ARBA" id="ARBA00022801"/>
    </source>
</evidence>
<dbReference type="InterPro" id="IPR018200">
    <property type="entry name" value="USP_CS"/>
</dbReference>
<evidence type="ECO:0000256" key="15">
    <source>
        <dbReference type="ARBA" id="ARBA00029910"/>
    </source>
</evidence>
<dbReference type="GO" id="GO:0005789">
    <property type="term" value="C:endoplasmic reticulum membrane"/>
    <property type="evidence" value="ECO:0007669"/>
    <property type="project" value="UniProtKB-SubCell"/>
</dbReference>
<evidence type="ECO:0000313" key="21">
    <source>
        <dbReference type="Proteomes" id="UP000678499"/>
    </source>
</evidence>
<dbReference type="EMBL" id="CAJPEX010000775">
    <property type="protein sequence ID" value="CAG0917184.1"/>
    <property type="molecule type" value="Genomic_DNA"/>
</dbReference>
<feature type="transmembrane region" description="Helical" evidence="18">
    <location>
        <begin position="67"/>
        <end position="85"/>
    </location>
</feature>